<comment type="pathway">
    <text evidence="1">Cell wall biogenesis; peptidoglycan biosynthesis.</text>
</comment>
<accession>A0ABP7ELK1</accession>
<dbReference type="PANTHER" id="PTHR38589">
    <property type="entry name" value="BLR0621 PROTEIN"/>
    <property type="match status" value="1"/>
</dbReference>
<dbReference type="Pfam" id="PF03734">
    <property type="entry name" value="YkuD"/>
    <property type="match status" value="1"/>
</dbReference>
<comment type="caution">
    <text evidence="3">The sequence shown here is derived from an EMBL/GenBank/DDBJ whole genome shotgun (WGS) entry which is preliminary data.</text>
</comment>
<keyword evidence="1" id="KW-0133">Cell shape</keyword>
<protein>
    <recommendedName>
        <fullName evidence="2">L,D-TPase catalytic domain-containing protein</fullName>
    </recommendedName>
</protein>
<keyword evidence="1" id="KW-0961">Cell wall biogenesis/degradation</keyword>
<sequence length="166" mass="18041">MDSPRARLVAYRLTGAGWVTDADWRARNARDGWTQDHHDDDLRSPVGVFGLTDAGGRLPDPGTRLPYDASPDFATEGTGFEGESLAHAFDYVVAINYNRVAGVSPLDLKRPLGEDRGGGIWFHVDHGGPTHGCVALPEDRMRQLLRLLDPALRPVVVMGDAASLAR</sequence>
<dbReference type="PROSITE" id="PS52029">
    <property type="entry name" value="LD_TPASE"/>
    <property type="match status" value="1"/>
</dbReference>
<evidence type="ECO:0000313" key="3">
    <source>
        <dbReference type="EMBL" id="GAA3720606.1"/>
    </source>
</evidence>
<feature type="active site" description="Proton donor/acceptor" evidence="1">
    <location>
        <position position="123"/>
    </location>
</feature>
<evidence type="ECO:0000313" key="4">
    <source>
        <dbReference type="Proteomes" id="UP001499884"/>
    </source>
</evidence>
<dbReference type="CDD" id="cd16913">
    <property type="entry name" value="YkuD_like"/>
    <property type="match status" value="1"/>
</dbReference>
<keyword evidence="1" id="KW-0573">Peptidoglycan synthesis</keyword>
<dbReference type="InterPro" id="IPR005490">
    <property type="entry name" value="LD_TPept_cat_dom"/>
</dbReference>
<dbReference type="EMBL" id="BAABEP010000008">
    <property type="protein sequence ID" value="GAA3720606.1"/>
    <property type="molecule type" value="Genomic_DNA"/>
</dbReference>
<feature type="domain" description="L,D-TPase catalytic" evidence="2">
    <location>
        <begin position="1"/>
        <end position="158"/>
    </location>
</feature>
<gene>
    <name evidence="3" type="ORF">GCM10023082_17500</name>
</gene>
<dbReference type="PANTHER" id="PTHR38589:SF1">
    <property type="entry name" value="BLR0621 PROTEIN"/>
    <property type="match status" value="1"/>
</dbReference>
<name>A0ABP7ELK1_9ACTN</name>
<proteinExistence type="predicted"/>
<keyword evidence="4" id="KW-1185">Reference proteome</keyword>
<dbReference type="Proteomes" id="UP001499884">
    <property type="component" value="Unassembled WGS sequence"/>
</dbReference>
<evidence type="ECO:0000256" key="1">
    <source>
        <dbReference type="PROSITE-ProRule" id="PRU01373"/>
    </source>
</evidence>
<feature type="active site" description="Nucleophile" evidence="1">
    <location>
        <position position="133"/>
    </location>
</feature>
<evidence type="ECO:0000259" key="2">
    <source>
        <dbReference type="PROSITE" id="PS52029"/>
    </source>
</evidence>
<organism evidence="3 4">
    <name type="scientific">Streptomyces tremellae</name>
    <dbReference type="NCBI Taxonomy" id="1124239"/>
    <lineage>
        <taxon>Bacteria</taxon>
        <taxon>Bacillati</taxon>
        <taxon>Actinomycetota</taxon>
        <taxon>Actinomycetes</taxon>
        <taxon>Kitasatosporales</taxon>
        <taxon>Streptomycetaceae</taxon>
        <taxon>Streptomyces</taxon>
    </lineage>
</organism>
<reference evidence="4" key="1">
    <citation type="journal article" date="2019" name="Int. J. Syst. Evol. Microbiol.">
        <title>The Global Catalogue of Microorganisms (GCM) 10K type strain sequencing project: providing services to taxonomists for standard genome sequencing and annotation.</title>
        <authorList>
            <consortium name="The Broad Institute Genomics Platform"/>
            <consortium name="The Broad Institute Genome Sequencing Center for Infectious Disease"/>
            <person name="Wu L."/>
            <person name="Ma J."/>
        </authorList>
    </citation>
    <scope>NUCLEOTIDE SEQUENCE [LARGE SCALE GENOMIC DNA]</scope>
    <source>
        <strain evidence="4">JCM 30846</strain>
    </source>
</reference>